<feature type="domain" description="Phytochrome chromophore attachment site" evidence="9">
    <location>
        <begin position="117"/>
        <end position="168"/>
    </location>
</feature>
<name>A0A502FVP9_9PROT</name>
<dbReference type="Pfam" id="PF07568">
    <property type="entry name" value="HisKA_2"/>
    <property type="match status" value="1"/>
</dbReference>
<reference evidence="10 11" key="1">
    <citation type="journal article" date="2019" name="Environ. Microbiol.">
        <title>Species interactions and distinct microbial communities in high Arctic permafrost affected cryosols are associated with the CH4 and CO2 gas fluxes.</title>
        <authorList>
            <person name="Altshuler I."/>
            <person name="Hamel J."/>
            <person name="Turney S."/>
            <person name="Magnuson E."/>
            <person name="Levesque R."/>
            <person name="Greer C."/>
            <person name="Whyte L.G."/>
        </authorList>
    </citation>
    <scope>NUCLEOTIDE SEQUENCE [LARGE SCALE GENOMIC DNA]</scope>
    <source>
        <strain evidence="10 11">S9.3B</strain>
    </source>
</reference>
<dbReference type="RefSeq" id="WP_140884792.1">
    <property type="nucleotide sequence ID" value="NZ_RCZP01000016.1"/>
</dbReference>
<dbReference type="EMBL" id="RCZP01000016">
    <property type="protein sequence ID" value="TPG53544.1"/>
    <property type="molecule type" value="Genomic_DNA"/>
</dbReference>
<dbReference type="AlphaFoldDB" id="A0A502FVP9"/>
<accession>A0A502FVP9</accession>
<dbReference type="InterPro" id="IPR003018">
    <property type="entry name" value="GAF"/>
</dbReference>
<comment type="catalytic activity">
    <reaction evidence="1">
        <text>ATP + protein L-histidine = ADP + protein N-phospho-L-histidine.</text>
        <dbReference type="EC" id="2.7.13.3"/>
    </reaction>
</comment>
<dbReference type="Gene3D" id="3.30.565.10">
    <property type="entry name" value="Histidine kinase-like ATPase, C-terminal domain"/>
    <property type="match status" value="1"/>
</dbReference>
<dbReference type="GO" id="GO:0005524">
    <property type="term" value="F:ATP binding"/>
    <property type="evidence" value="ECO:0007669"/>
    <property type="project" value="UniProtKB-KW"/>
</dbReference>
<dbReference type="PANTHER" id="PTHR41523">
    <property type="entry name" value="TWO-COMPONENT SYSTEM SENSOR PROTEIN"/>
    <property type="match status" value="1"/>
</dbReference>
<dbReference type="SMART" id="SM00387">
    <property type="entry name" value="HATPase_c"/>
    <property type="match status" value="1"/>
</dbReference>
<dbReference type="InterPro" id="IPR016132">
    <property type="entry name" value="Phyto_chromo_attachment"/>
</dbReference>
<dbReference type="PANTHER" id="PTHR41523:SF8">
    <property type="entry name" value="ETHYLENE RESPONSE SENSOR PROTEIN"/>
    <property type="match status" value="1"/>
</dbReference>
<proteinExistence type="inferred from homology"/>
<dbReference type="Gene3D" id="3.30.450.40">
    <property type="match status" value="1"/>
</dbReference>
<dbReference type="EC" id="2.7.13.3" evidence="3"/>
<keyword evidence="8" id="KW-0067">ATP-binding</keyword>
<dbReference type="Proteomes" id="UP000317078">
    <property type="component" value="Unassembled WGS sequence"/>
</dbReference>
<sequence>MPADTLSPPEDQLTRLRRYGEILSDFGRMTGESNEVDRLTQLACVQAARGIGIRHTKVLRYRPEVGDLLVVAGVGWGPGVVGHVSLGTDLASPPGQALQTRLPNVVADLPNDPEYRYSGLLRDHGIVSLLNVPVAVDGYVWGVLEVDSQEPRHFGQDDVRFLSALGHTLGLALRGRIGEQAAVGAVADAARALAQERMLRGELQHRSKNDLQLVLSLLVMQRRRLPDQEARRVFGDVLDRVAAIGVAHDQLSPDGATGLINLSDYLQALCGNLSQRREGVLVEATLESAAMPHSRAVPLGLVVNELVTNALKHAFPQGRGGVIRVEFEVAPPGEGRLWVRDDGIGMGPPRPGSSGTELVRRLVQQVGGRLERTEQAQGTGFRVTFPLVT</sequence>
<dbReference type="Pfam" id="PF02518">
    <property type="entry name" value="HATPase_c"/>
    <property type="match status" value="1"/>
</dbReference>
<dbReference type="InterPro" id="IPR036890">
    <property type="entry name" value="HATPase_C_sf"/>
</dbReference>
<evidence type="ECO:0000256" key="4">
    <source>
        <dbReference type="ARBA" id="ARBA00022553"/>
    </source>
</evidence>
<keyword evidence="4" id="KW-0597">Phosphoprotein</keyword>
<evidence type="ECO:0000256" key="7">
    <source>
        <dbReference type="ARBA" id="ARBA00022777"/>
    </source>
</evidence>
<dbReference type="GO" id="GO:0004673">
    <property type="term" value="F:protein histidine kinase activity"/>
    <property type="evidence" value="ECO:0007669"/>
    <property type="project" value="UniProtKB-EC"/>
</dbReference>
<dbReference type="PROSITE" id="PS50046">
    <property type="entry name" value="PHYTOCHROME_2"/>
    <property type="match status" value="1"/>
</dbReference>
<dbReference type="InterPro" id="IPR003594">
    <property type="entry name" value="HATPase_dom"/>
</dbReference>
<evidence type="ECO:0000256" key="8">
    <source>
        <dbReference type="ARBA" id="ARBA00022840"/>
    </source>
</evidence>
<gene>
    <name evidence="10" type="ORF">EAH89_16395</name>
</gene>
<evidence type="ECO:0000256" key="6">
    <source>
        <dbReference type="ARBA" id="ARBA00022741"/>
    </source>
</evidence>
<comment type="caution">
    <text evidence="10">The sequence shown here is derived from an EMBL/GenBank/DDBJ whole genome shotgun (WGS) entry which is preliminary data.</text>
</comment>
<dbReference type="Pfam" id="PF01590">
    <property type="entry name" value="GAF"/>
    <property type="match status" value="1"/>
</dbReference>
<dbReference type="InterPro" id="IPR011495">
    <property type="entry name" value="Sig_transdc_His_kin_sub2_dim/P"/>
</dbReference>
<dbReference type="InterPro" id="IPR029016">
    <property type="entry name" value="GAF-like_dom_sf"/>
</dbReference>
<organism evidence="10 11">
    <name type="scientific">Muricoccus nepalensis</name>
    <dbReference type="NCBI Taxonomy" id="1854500"/>
    <lineage>
        <taxon>Bacteria</taxon>
        <taxon>Pseudomonadati</taxon>
        <taxon>Pseudomonadota</taxon>
        <taxon>Alphaproteobacteria</taxon>
        <taxon>Acetobacterales</taxon>
        <taxon>Roseomonadaceae</taxon>
        <taxon>Muricoccus</taxon>
    </lineage>
</organism>
<keyword evidence="7" id="KW-0418">Kinase</keyword>
<protein>
    <recommendedName>
        <fullName evidence="3">histidine kinase</fullName>
        <ecNumber evidence="3">2.7.13.3</ecNumber>
    </recommendedName>
</protein>
<evidence type="ECO:0000256" key="1">
    <source>
        <dbReference type="ARBA" id="ARBA00000085"/>
    </source>
</evidence>
<keyword evidence="11" id="KW-1185">Reference proteome</keyword>
<keyword evidence="6" id="KW-0547">Nucleotide-binding</keyword>
<evidence type="ECO:0000259" key="9">
    <source>
        <dbReference type="PROSITE" id="PS50046"/>
    </source>
</evidence>
<comment type="similarity">
    <text evidence="2">In the N-terminal section; belongs to the phytochrome family.</text>
</comment>
<dbReference type="SMART" id="SM00065">
    <property type="entry name" value="GAF"/>
    <property type="match status" value="1"/>
</dbReference>
<dbReference type="SUPFAM" id="SSF55874">
    <property type="entry name" value="ATPase domain of HSP90 chaperone/DNA topoisomerase II/histidine kinase"/>
    <property type="match status" value="1"/>
</dbReference>
<evidence type="ECO:0000256" key="5">
    <source>
        <dbReference type="ARBA" id="ARBA00022679"/>
    </source>
</evidence>
<evidence type="ECO:0000256" key="3">
    <source>
        <dbReference type="ARBA" id="ARBA00012438"/>
    </source>
</evidence>
<evidence type="ECO:0000256" key="2">
    <source>
        <dbReference type="ARBA" id="ARBA00006402"/>
    </source>
</evidence>
<dbReference type="SUPFAM" id="SSF55781">
    <property type="entry name" value="GAF domain-like"/>
    <property type="match status" value="1"/>
</dbReference>
<dbReference type="OrthoDB" id="9767435at2"/>
<keyword evidence="5" id="KW-0808">Transferase</keyword>
<evidence type="ECO:0000313" key="11">
    <source>
        <dbReference type="Proteomes" id="UP000317078"/>
    </source>
</evidence>
<evidence type="ECO:0000313" key="10">
    <source>
        <dbReference type="EMBL" id="TPG53544.1"/>
    </source>
</evidence>